<sequence>MSKHSVKCPTCGRITDFSEGLFKSLPKDYTCPMCNTTFDVAKASAMGDERKKGLVSVIQYEGDNNTFVWRHPIENFNLGSQLVVRESQEALFFRDGQALDLFGAGRHSLETQNLPLLQKLYSLPTNADTPFQCEVYFINKTVQMGVKWGTPDKVRFIDPLTGTPLEIGASGEMNLMVSDSRRLILKLVGTTSGVAWESEGDGFTKSLQKAFRPLISNAVKTNLSSVIKQNDIDILEIDEKLDLISDNLKEKIISVFEEYGLTIPQFYVTSIVLPENDPNFKRIRDLHTVTLQAKMIQAQANIKVIEAQTETLYRTEQEKSKAAIEASHREAELQRQLTETEIAKREAERRVIGAQAEAESQRLQGLTEAEIMRAKGYNQKDVLQAEVQKAYAEGIGNMTINGSAGSAMGDMLGMGIGLAAAGNIAPKIGEMFSGMQTNKTNTDDSHSTSQQAQTDSWICSCGNNATGMFCNNCGSKKPAPAETWDCSCGNRNIIGNFCNLCGAKKPDKPDTWDCVCGNKGIIGNFCNICGSKRPDKADTWDCSCGNKGIIGNFCNICGNKRGENTNEE</sequence>
<organism evidence="3 4">
    <name type="scientific">Ruminococcus flavefaciens</name>
    <dbReference type="NCBI Taxonomy" id="1265"/>
    <lineage>
        <taxon>Bacteria</taxon>
        <taxon>Bacillati</taxon>
        <taxon>Bacillota</taxon>
        <taxon>Clostridia</taxon>
        <taxon>Eubacteriales</taxon>
        <taxon>Oscillospiraceae</taxon>
        <taxon>Ruminococcus</taxon>
    </lineage>
</organism>
<accession>A0A1H6LMY0</accession>
<feature type="coiled-coil region" evidence="1">
    <location>
        <begin position="328"/>
        <end position="364"/>
    </location>
</feature>
<gene>
    <name evidence="3" type="ORF">SAMN02910265_03114</name>
</gene>
<name>A0A1H6LMY0_RUMFL</name>
<evidence type="ECO:0000256" key="1">
    <source>
        <dbReference type="SAM" id="Coils"/>
    </source>
</evidence>
<proteinExistence type="predicted"/>
<dbReference type="EMBL" id="FNWV01000020">
    <property type="protein sequence ID" value="SEH86772.1"/>
    <property type="molecule type" value="Genomic_DNA"/>
</dbReference>
<keyword evidence="1" id="KW-0175">Coiled coil</keyword>
<evidence type="ECO:0000259" key="2">
    <source>
        <dbReference type="Pfam" id="PF13421"/>
    </source>
</evidence>
<reference evidence="3 4" key="1">
    <citation type="submission" date="2016-10" db="EMBL/GenBank/DDBJ databases">
        <authorList>
            <person name="de Groot N.N."/>
        </authorList>
    </citation>
    <scope>NUCLEOTIDE SEQUENCE [LARGE SCALE GENOMIC DNA]</scope>
    <source>
        <strain evidence="3 4">YAD2003</strain>
    </source>
</reference>
<dbReference type="PANTHER" id="PTHR37826:SF2">
    <property type="entry name" value="ZINC-RIBBON DOMAIN-CONTAINING PROTEIN"/>
    <property type="match status" value="1"/>
</dbReference>
<dbReference type="InterPro" id="IPR033880">
    <property type="entry name" value="SPFH_YdjI"/>
</dbReference>
<evidence type="ECO:0000313" key="3">
    <source>
        <dbReference type="EMBL" id="SEH86772.1"/>
    </source>
</evidence>
<dbReference type="PANTHER" id="PTHR37826">
    <property type="entry name" value="FLOTILLIN BAND_7_5 DOMAIN PROTEIN"/>
    <property type="match status" value="1"/>
</dbReference>
<dbReference type="Pfam" id="PF13421">
    <property type="entry name" value="Band_7_1"/>
    <property type="match status" value="1"/>
</dbReference>
<dbReference type="CDD" id="cd03408">
    <property type="entry name" value="SPFH_like_u1"/>
    <property type="match status" value="1"/>
</dbReference>
<protein>
    <submittedName>
        <fullName evidence="3">SPFH domain-Band 7 family protein</fullName>
    </submittedName>
</protein>
<dbReference type="Proteomes" id="UP000183190">
    <property type="component" value="Unassembled WGS sequence"/>
</dbReference>
<dbReference type="AlphaFoldDB" id="A0A1H6LMY0"/>
<dbReference type="OrthoDB" id="9788304at2"/>
<feature type="domain" description="SPFH" evidence="2">
    <location>
        <begin position="68"/>
        <end position="276"/>
    </location>
</feature>
<evidence type="ECO:0000313" key="4">
    <source>
        <dbReference type="Proteomes" id="UP000183190"/>
    </source>
</evidence>
<dbReference type="SUPFAM" id="SSF57802">
    <property type="entry name" value="Rubredoxin-like"/>
    <property type="match status" value="1"/>
</dbReference>